<evidence type="ECO:0000256" key="8">
    <source>
        <dbReference type="ARBA" id="ARBA00022967"/>
    </source>
</evidence>
<dbReference type="InterPro" id="IPR003439">
    <property type="entry name" value="ABC_transporter-like_ATP-bd"/>
</dbReference>
<dbReference type="EMBL" id="VTEU01000007">
    <property type="protein sequence ID" value="TYS57490.1"/>
    <property type="molecule type" value="Genomic_DNA"/>
</dbReference>
<dbReference type="SMART" id="SM00382">
    <property type="entry name" value="AAA"/>
    <property type="match status" value="2"/>
</dbReference>
<evidence type="ECO:0000313" key="11">
    <source>
        <dbReference type="EMBL" id="TYS57490.1"/>
    </source>
</evidence>
<gene>
    <name evidence="11" type="ORF">FZC74_15750</name>
</gene>
<evidence type="ECO:0000256" key="9">
    <source>
        <dbReference type="ARBA" id="ARBA00023136"/>
    </source>
</evidence>
<keyword evidence="9" id="KW-0472">Membrane</keyword>
<evidence type="ECO:0000256" key="1">
    <source>
        <dbReference type="ARBA" id="ARBA00004202"/>
    </source>
</evidence>
<dbReference type="SUPFAM" id="SSF52540">
    <property type="entry name" value="P-loop containing nucleoside triphosphate hydrolases"/>
    <property type="match status" value="2"/>
</dbReference>
<reference evidence="11 12" key="1">
    <citation type="submission" date="2019-08" db="EMBL/GenBank/DDBJ databases">
        <title>Bacillus genomes from the desert of Cuatro Cienegas, Coahuila.</title>
        <authorList>
            <person name="Olmedo-Alvarez G."/>
        </authorList>
    </citation>
    <scope>NUCLEOTIDE SEQUENCE [LARGE SCALE GENOMIC DNA]</scope>
    <source>
        <strain evidence="11 12">CH88_3T</strain>
    </source>
</reference>
<keyword evidence="3" id="KW-1003">Cell membrane</keyword>
<sequence length="505" mass="55007">MTNITLEMKDISIDFPGVKALDQVTFTAKPGSVHALIGANGAGKSTLMKVLAGAYDHFSGEIYLGGNQLSISKPTDSQKAGVQIVYQEVDAALIPTLTVAENIMLQETVQDSGSKQWIQWRNVHKKAASQLEKLNSNISTKRLVSSLTLAEKQMVLLARALSTNCKFLILDEPTAPLSNRETEKLFTVIKSLKEEGVGIIFISHRIPEIVELCDEITIMRNGQVVKRDKVANLTPEKIVEWMLGQKLEQQFPEHNPTIGVTLLEVEGLSDNTIVKGVSLHVKAGEVVGIAGLVGAGKTELCKALFGGSSKTSGTIRIKGKTVKVKSPHIAVQNGLAFVPEERRKEGLILHESVQTNLVSANLHAFTKALHFLDKKAQKNKSQELIQVLGIKTPSPDTSVHTLSGGNQQKIAIGKWLVSEADIYIFDEPTKGVDVGAKRDIFELIAALAKRGKAILYASSELSEIVGLAHRVYVLYDGKVTKELSTVDTDEQELLYFSTGGQRNEN</sequence>
<dbReference type="InterPro" id="IPR017871">
    <property type="entry name" value="ABC_transporter-like_CS"/>
</dbReference>
<keyword evidence="7 11" id="KW-0067">ATP-binding</keyword>
<dbReference type="RefSeq" id="WP_148966549.1">
    <property type="nucleotide sequence ID" value="NZ_VTEU01000007.1"/>
</dbReference>
<dbReference type="Proteomes" id="UP000323393">
    <property type="component" value="Unassembled WGS sequence"/>
</dbReference>
<dbReference type="GO" id="GO:0005524">
    <property type="term" value="F:ATP binding"/>
    <property type="evidence" value="ECO:0007669"/>
    <property type="project" value="UniProtKB-KW"/>
</dbReference>
<evidence type="ECO:0000256" key="3">
    <source>
        <dbReference type="ARBA" id="ARBA00022475"/>
    </source>
</evidence>
<keyword evidence="6" id="KW-0547">Nucleotide-binding</keyword>
<dbReference type="InterPro" id="IPR050107">
    <property type="entry name" value="ABC_carbohydrate_import_ATPase"/>
</dbReference>
<evidence type="ECO:0000256" key="6">
    <source>
        <dbReference type="ARBA" id="ARBA00022741"/>
    </source>
</evidence>
<dbReference type="PANTHER" id="PTHR43790:SF3">
    <property type="entry name" value="D-ALLOSE IMPORT ATP-BINDING PROTEIN ALSA-RELATED"/>
    <property type="match status" value="1"/>
</dbReference>
<accession>A0AA95B5A4</accession>
<dbReference type="CDD" id="cd03216">
    <property type="entry name" value="ABC_Carb_Monos_I"/>
    <property type="match status" value="1"/>
</dbReference>
<dbReference type="GO" id="GO:0016887">
    <property type="term" value="F:ATP hydrolysis activity"/>
    <property type="evidence" value="ECO:0007669"/>
    <property type="project" value="InterPro"/>
</dbReference>
<keyword evidence="8" id="KW-1278">Translocase</keyword>
<name>A0AA95B5A4_9BACI</name>
<feature type="domain" description="ABC transporter" evidence="10">
    <location>
        <begin position="258"/>
        <end position="501"/>
    </location>
</feature>
<dbReference type="PANTHER" id="PTHR43790">
    <property type="entry name" value="CARBOHYDRATE TRANSPORT ATP-BINDING PROTEIN MG119-RELATED"/>
    <property type="match status" value="1"/>
</dbReference>
<proteinExistence type="predicted"/>
<dbReference type="InterPro" id="IPR027417">
    <property type="entry name" value="P-loop_NTPase"/>
</dbReference>
<keyword evidence="2" id="KW-0813">Transport</keyword>
<comment type="caution">
    <text evidence="11">The sequence shown here is derived from an EMBL/GenBank/DDBJ whole genome shotgun (WGS) entry which is preliminary data.</text>
</comment>
<feature type="domain" description="ABC transporter" evidence="10">
    <location>
        <begin position="6"/>
        <end position="246"/>
    </location>
</feature>
<evidence type="ECO:0000259" key="10">
    <source>
        <dbReference type="PROSITE" id="PS50893"/>
    </source>
</evidence>
<evidence type="ECO:0000256" key="7">
    <source>
        <dbReference type="ARBA" id="ARBA00022840"/>
    </source>
</evidence>
<keyword evidence="5" id="KW-0677">Repeat</keyword>
<comment type="subcellular location">
    <subcellularLocation>
        <location evidence="1">Cell membrane</location>
        <topology evidence="1">Peripheral membrane protein</topology>
    </subcellularLocation>
</comment>
<evidence type="ECO:0000256" key="4">
    <source>
        <dbReference type="ARBA" id="ARBA00022597"/>
    </source>
</evidence>
<dbReference type="GO" id="GO:0005886">
    <property type="term" value="C:plasma membrane"/>
    <property type="evidence" value="ECO:0007669"/>
    <property type="project" value="UniProtKB-SubCell"/>
</dbReference>
<dbReference type="PROSITE" id="PS00211">
    <property type="entry name" value="ABC_TRANSPORTER_1"/>
    <property type="match status" value="1"/>
</dbReference>
<dbReference type="Pfam" id="PF00005">
    <property type="entry name" value="ABC_tran"/>
    <property type="match status" value="2"/>
</dbReference>
<evidence type="ECO:0000313" key="12">
    <source>
        <dbReference type="Proteomes" id="UP000323393"/>
    </source>
</evidence>
<dbReference type="PROSITE" id="PS50893">
    <property type="entry name" value="ABC_TRANSPORTER_2"/>
    <property type="match status" value="2"/>
</dbReference>
<organism evidence="11 12">
    <name type="scientific">Sutcliffiella horikoshii</name>
    <dbReference type="NCBI Taxonomy" id="79883"/>
    <lineage>
        <taxon>Bacteria</taxon>
        <taxon>Bacillati</taxon>
        <taxon>Bacillota</taxon>
        <taxon>Bacilli</taxon>
        <taxon>Bacillales</taxon>
        <taxon>Bacillaceae</taxon>
        <taxon>Sutcliffiella</taxon>
    </lineage>
</organism>
<dbReference type="AlphaFoldDB" id="A0AA95B5A4"/>
<dbReference type="CDD" id="cd03215">
    <property type="entry name" value="ABC_Carb_Monos_II"/>
    <property type="match status" value="1"/>
</dbReference>
<dbReference type="FunFam" id="3.40.50.300:FF:000127">
    <property type="entry name" value="Ribose import ATP-binding protein RbsA"/>
    <property type="match status" value="1"/>
</dbReference>
<dbReference type="Gene3D" id="3.40.50.300">
    <property type="entry name" value="P-loop containing nucleotide triphosphate hydrolases"/>
    <property type="match status" value="2"/>
</dbReference>
<protein>
    <submittedName>
        <fullName evidence="11">Sugar ABC transporter ATP-binding protein</fullName>
    </submittedName>
</protein>
<keyword evidence="4" id="KW-0762">Sugar transport</keyword>
<evidence type="ECO:0000256" key="5">
    <source>
        <dbReference type="ARBA" id="ARBA00022737"/>
    </source>
</evidence>
<dbReference type="InterPro" id="IPR003593">
    <property type="entry name" value="AAA+_ATPase"/>
</dbReference>
<evidence type="ECO:0000256" key="2">
    <source>
        <dbReference type="ARBA" id="ARBA00022448"/>
    </source>
</evidence>